<organism evidence="3 4">
    <name type="scientific">Carboxydothermus pertinax</name>
    <dbReference type="NCBI Taxonomy" id="870242"/>
    <lineage>
        <taxon>Bacteria</taxon>
        <taxon>Bacillati</taxon>
        <taxon>Bacillota</taxon>
        <taxon>Clostridia</taxon>
        <taxon>Thermoanaerobacterales</taxon>
        <taxon>Thermoanaerobacteraceae</taxon>
        <taxon>Carboxydothermus</taxon>
    </lineage>
</organism>
<protein>
    <recommendedName>
        <fullName evidence="5">Flagellar hook capping protein</fullName>
    </recommendedName>
</protein>
<evidence type="ECO:0000256" key="2">
    <source>
        <dbReference type="ARBA" id="ARBA00022795"/>
    </source>
</evidence>
<dbReference type="OrthoDB" id="280334at2"/>
<name>A0A1L8CUG9_9THEO</name>
<dbReference type="GO" id="GO:0044781">
    <property type="term" value="P:bacterial-type flagellum organization"/>
    <property type="evidence" value="ECO:0007669"/>
    <property type="project" value="UniProtKB-KW"/>
</dbReference>
<proteinExistence type="inferred from homology"/>
<dbReference type="Proteomes" id="UP000187485">
    <property type="component" value="Unassembled WGS sequence"/>
</dbReference>
<dbReference type="RefSeq" id="WP_075859047.1">
    <property type="nucleotide sequence ID" value="NZ_BDJK01000015.1"/>
</dbReference>
<reference evidence="4" key="1">
    <citation type="submission" date="2016-12" db="EMBL/GenBank/DDBJ databases">
        <title>Draft Genome Sequences od Carboxydothermus pertinax and islandicus, Hydrogenogenic Carboxydotrophic Bacteria.</title>
        <authorList>
            <person name="Fukuyama Y."/>
            <person name="Ohmae K."/>
            <person name="Yoneda Y."/>
            <person name="Yoshida T."/>
            <person name="Sako Y."/>
        </authorList>
    </citation>
    <scope>NUCLEOTIDE SEQUENCE [LARGE SCALE GENOMIC DNA]</scope>
    <source>
        <strain evidence="4">Ug1</strain>
    </source>
</reference>
<dbReference type="AlphaFoldDB" id="A0A1L8CUG9"/>
<evidence type="ECO:0000313" key="3">
    <source>
        <dbReference type="EMBL" id="GAV22566.1"/>
    </source>
</evidence>
<dbReference type="EMBL" id="BDJK01000015">
    <property type="protein sequence ID" value="GAV22566.1"/>
    <property type="molecule type" value="Genomic_DNA"/>
</dbReference>
<keyword evidence="4" id="KW-1185">Reference proteome</keyword>
<accession>A0A1L8CUG9</accession>
<dbReference type="Pfam" id="PF03963">
    <property type="entry name" value="FlgD"/>
    <property type="match status" value="1"/>
</dbReference>
<keyword evidence="2" id="KW-1005">Bacterial flagellum biogenesis</keyword>
<dbReference type="InterPro" id="IPR005648">
    <property type="entry name" value="FlgD"/>
</dbReference>
<evidence type="ECO:0000256" key="1">
    <source>
        <dbReference type="ARBA" id="ARBA00010577"/>
    </source>
</evidence>
<sequence>MIGEVSSVTSQVATTNSSTSKLNMDKDAFLKIFLAQLQYQDPLNPANGTEFIAELAQFGMLEQLANLADALNQLLQFEQKAQAASLIGKTVKIAGNGNSLVEGLVSAVRWSGGRVTLVVNDQEYDPAAVIEVK</sequence>
<gene>
    <name evidence="3" type="ORF">cpu_10760</name>
</gene>
<evidence type="ECO:0000313" key="4">
    <source>
        <dbReference type="Proteomes" id="UP000187485"/>
    </source>
</evidence>
<evidence type="ECO:0008006" key="5">
    <source>
        <dbReference type="Google" id="ProtNLM"/>
    </source>
</evidence>
<dbReference type="STRING" id="870242.cpu_10760"/>
<comment type="caution">
    <text evidence="3">The sequence shown here is derived from an EMBL/GenBank/DDBJ whole genome shotgun (WGS) entry which is preliminary data.</text>
</comment>
<comment type="similarity">
    <text evidence="1">Belongs to the FlgD family.</text>
</comment>